<dbReference type="KEGG" id="cber:B5D82_12770"/>
<organism evidence="1 2">
    <name type="scientific">Cognaticolwellia beringensis</name>
    <dbReference type="NCBI Taxonomy" id="1967665"/>
    <lineage>
        <taxon>Bacteria</taxon>
        <taxon>Pseudomonadati</taxon>
        <taxon>Pseudomonadota</taxon>
        <taxon>Gammaproteobacteria</taxon>
        <taxon>Alteromonadales</taxon>
        <taxon>Colwelliaceae</taxon>
        <taxon>Cognaticolwellia</taxon>
    </lineage>
</organism>
<evidence type="ECO:0000313" key="1">
    <source>
        <dbReference type="EMBL" id="ASP48565.1"/>
    </source>
</evidence>
<evidence type="ECO:0000313" key="2">
    <source>
        <dbReference type="Proteomes" id="UP000202259"/>
    </source>
</evidence>
<gene>
    <name evidence="1" type="ORF">B5D82_12770</name>
</gene>
<reference evidence="1 2" key="1">
    <citation type="submission" date="2017-08" db="EMBL/GenBank/DDBJ databases">
        <title>Complete genome of Colwellia sp. NB097-1, a psychrophile bacterium ioslated from Bering Sea.</title>
        <authorList>
            <person name="Chen X."/>
        </authorList>
    </citation>
    <scope>NUCLEOTIDE SEQUENCE [LARGE SCALE GENOMIC DNA]</scope>
    <source>
        <strain evidence="1 2">NB097-1</strain>
    </source>
</reference>
<sequence length="361" mass="42058">MKKTVAHDASASIKGIIYQFYLAIEWCFKLKPNQSLLFEKDGDIAIPDEANIEVKHFIDPLTDSHKNLWNTLANWLDPAFDHSNYSQLILITTQKIGSNSKLADWQSKSLEKRLKIITDILTTKDSLNAKQKKVEPFLNSQKLVDIIEKFEIYDCSDVIEDKYFSLIHQIGKGVPESNRTRLMNALVGWLISPEVAVGDNWEVTEKAFATEFDLLESQFKQHTRIFPPKPLPEDFTVTSATDSLYLQKIRDIEYYDEIELAHSSYCEVLTVVSEEFEQGTRQKYFDNYQSEVISAFERKHKKTTKKVDDVIVDSQIFYDDVLESESPEFETYNRRPDRWFRDGVLHVNMDDESLDLKWKLK</sequence>
<dbReference type="Proteomes" id="UP000202259">
    <property type="component" value="Chromosome"/>
</dbReference>
<evidence type="ECO:0008006" key="3">
    <source>
        <dbReference type="Google" id="ProtNLM"/>
    </source>
</evidence>
<keyword evidence="2" id="KW-1185">Reference proteome</keyword>
<dbReference type="OrthoDB" id="8564076at2"/>
<dbReference type="AlphaFoldDB" id="A0A222G9I9"/>
<dbReference type="RefSeq" id="WP_081152031.1">
    <property type="nucleotide sequence ID" value="NZ_CP020465.1"/>
</dbReference>
<dbReference type="EMBL" id="CP020465">
    <property type="protein sequence ID" value="ASP48565.1"/>
    <property type="molecule type" value="Genomic_DNA"/>
</dbReference>
<proteinExistence type="predicted"/>
<accession>A0A222G9I9</accession>
<name>A0A222G9I9_9GAMM</name>
<protein>
    <recommendedName>
        <fullName evidence="3">CD-NTase associated protein 4-like DNA endonuclease domain-containing protein</fullName>
    </recommendedName>
</protein>